<evidence type="ECO:0000256" key="6">
    <source>
        <dbReference type="PIRSR" id="PIRSR038994-1"/>
    </source>
</evidence>
<dbReference type="GO" id="GO:0006046">
    <property type="term" value="P:N-acetylglucosamine catabolic process"/>
    <property type="evidence" value="ECO:0007669"/>
    <property type="project" value="TreeGrafter"/>
</dbReference>
<dbReference type="PIRSF" id="PIRSF038994">
    <property type="entry name" value="NagA"/>
    <property type="match status" value="1"/>
</dbReference>
<dbReference type="PANTHER" id="PTHR11113">
    <property type="entry name" value="N-ACETYLGLUCOSAMINE-6-PHOSPHATE DEACETYLASE"/>
    <property type="match status" value="1"/>
</dbReference>
<feature type="binding site" evidence="7">
    <location>
        <position position="141"/>
    </location>
    <ligand>
        <name>substrate</name>
    </ligand>
</feature>
<feature type="domain" description="Amidohydrolase-related" evidence="9">
    <location>
        <begin position="52"/>
        <end position="359"/>
    </location>
</feature>
<dbReference type="Pfam" id="PF22643">
    <property type="entry name" value="NagA_N"/>
    <property type="match status" value="1"/>
</dbReference>
<organism evidence="10 11">
    <name type="scientific">Hymenobacter oligotrophus</name>
    <dbReference type="NCBI Taxonomy" id="2319843"/>
    <lineage>
        <taxon>Bacteria</taxon>
        <taxon>Pseudomonadati</taxon>
        <taxon>Bacteroidota</taxon>
        <taxon>Cytophagia</taxon>
        <taxon>Cytophagales</taxon>
        <taxon>Hymenobacteraceae</taxon>
        <taxon>Hymenobacter</taxon>
    </lineage>
</organism>
<dbReference type="EC" id="3.5.1.25" evidence="10"/>
<dbReference type="RefSeq" id="WP_119444839.1">
    <property type="nucleotide sequence ID" value="NZ_CP032317.1"/>
</dbReference>
<evidence type="ECO:0000256" key="4">
    <source>
        <dbReference type="ARBA" id="ARBA00023277"/>
    </source>
</evidence>
<comment type="cofactor">
    <cofactor evidence="8">
        <name>a divalent metal cation</name>
        <dbReference type="ChEBI" id="CHEBI:60240"/>
    </cofactor>
    <text evidence="8">Binds 1 divalent metal cation per subunit.</text>
</comment>
<dbReference type="InterPro" id="IPR003764">
    <property type="entry name" value="GlcNAc_6-P_deAcase"/>
</dbReference>
<dbReference type="SUPFAM" id="SSF51556">
    <property type="entry name" value="Metallo-dependent hydrolases"/>
    <property type="match status" value="1"/>
</dbReference>
<dbReference type="GO" id="GO:0046872">
    <property type="term" value="F:metal ion binding"/>
    <property type="evidence" value="ECO:0007669"/>
    <property type="project" value="UniProtKB-KW"/>
</dbReference>
<evidence type="ECO:0000256" key="2">
    <source>
        <dbReference type="ARBA" id="ARBA00022723"/>
    </source>
</evidence>
<evidence type="ECO:0000313" key="11">
    <source>
        <dbReference type="Proteomes" id="UP000262802"/>
    </source>
</evidence>
<comment type="similarity">
    <text evidence="1 5">Belongs to the metallo-dependent hydrolases superfamily. NagA family.</text>
</comment>
<dbReference type="GO" id="GO:0008448">
    <property type="term" value="F:N-acetylglucosamine-6-phosphate deacetylase activity"/>
    <property type="evidence" value="ECO:0007669"/>
    <property type="project" value="UniProtKB-EC"/>
</dbReference>
<dbReference type="Proteomes" id="UP000262802">
    <property type="component" value="Chromosome"/>
</dbReference>
<feature type="active site" description="Proton donor/acceptor" evidence="6">
    <location>
        <position position="273"/>
    </location>
</feature>
<keyword evidence="4 5" id="KW-0119">Carbohydrate metabolism</keyword>
<evidence type="ECO:0000256" key="7">
    <source>
        <dbReference type="PIRSR" id="PIRSR038994-2"/>
    </source>
</evidence>
<name>A0A3B7R031_9BACT</name>
<keyword evidence="2 8" id="KW-0479">Metal-binding</keyword>
<dbReference type="InterPro" id="IPR032466">
    <property type="entry name" value="Metal_Hydrolase"/>
</dbReference>
<dbReference type="KEGG" id="hyh:D3Y59_09490"/>
<dbReference type="Gene3D" id="2.30.40.10">
    <property type="entry name" value="Urease, subunit C, domain 1"/>
    <property type="match status" value="1"/>
</dbReference>
<feature type="binding site" evidence="8">
    <location>
        <position position="195"/>
    </location>
    <ligand>
        <name>Zn(2+)</name>
        <dbReference type="ChEBI" id="CHEBI:29105"/>
    </ligand>
</feature>
<dbReference type="Pfam" id="PF01979">
    <property type="entry name" value="Amidohydro_1"/>
    <property type="match status" value="1"/>
</dbReference>
<feature type="binding site" evidence="7">
    <location>
        <position position="227"/>
    </location>
    <ligand>
        <name>substrate</name>
    </ligand>
</feature>
<proteinExistence type="inferred from homology"/>
<evidence type="ECO:0000256" key="5">
    <source>
        <dbReference type="PIRNR" id="PIRNR038994"/>
    </source>
</evidence>
<feature type="binding site" evidence="8">
    <location>
        <position position="216"/>
    </location>
    <ligand>
        <name>Zn(2+)</name>
        <dbReference type="ChEBI" id="CHEBI:29105"/>
    </ligand>
</feature>
<protein>
    <submittedName>
        <fullName evidence="10">N-acetylglucosamine-6-phosphate deacetylase</fullName>
        <ecNumber evidence="10">3.5.1.25</ecNumber>
    </submittedName>
</protein>
<dbReference type="InterPro" id="IPR011059">
    <property type="entry name" value="Metal-dep_hydrolase_composite"/>
</dbReference>
<accession>A0A3B7R031</accession>
<dbReference type="SUPFAM" id="SSF51338">
    <property type="entry name" value="Composite domain of metallo-dependent hydrolases"/>
    <property type="match status" value="1"/>
</dbReference>
<evidence type="ECO:0000256" key="3">
    <source>
        <dbReference type="ARBA" id="ARBA00022801"/>
    </source>
</evidence>
<evidence type="ECO:0000256" key="8">
    <source>
        <dbReference type="PIRSR" id="PIRSR038994-3"/>
    </source>
</evidence>
<evidence type="ECO:0000259" key="9">
    <source>
        <dbReference type="Pfam" id="PF01979"/>
    </source>
</evidence>
<dbReference type="PANTHER" id="PTHR11113:SF14">
    <property type="entry name" value="N-ACETYLGLUCOSAMINE-6-PHOSPHATE DEACETYLASE"/>
    <property type="match status" value="1"/>
</dbReference>
<sequence length="377" mass="39829">MRYALTNAVLHTGHAELLHHAVVISGSNIEAVVPAATLPADLRTYDLGGLHVAPGLIDLQVYGTHGALFSTQPTTAVLARMQEAFWEQGTTHFLATMPTNSPALMREAVVAGHAFRAEHPNGGLLGVHLEGPCISHEKKGAHQAAFIRAPDATELREWLHAGPGTLRMLTMAPEAATPEALALLREAGVVLSAGHTNATYAQATAAFGQGFAAATHLFNAMSQLTGREPGVVGAVYDCVTACASIIADGVHCDFAAVRISHKLMGERLFLITDAVAESPDGAYQFRHAGDRFVDRQGTLAGSALTMLQAVRNCVHHVGIPLAESLRMASLYPARVLGLQHHLGLLAPGYQASLCLFDDQLEPRGAVVAGALRLRNPA</sequence>
<dbReference type="AlphaFoldDB" id="A0A3B7R031"/>
<gene>
    <name evidence="10" type="primary">nagA</name>
    <name evidence="10" type="ORF">D3Y59_09490</name>
</gene>
<feature type="binding site" evidence="7">
    <location>
        <begin position="219"/>
        <end position="220"/>
    </location>
    <ligand>
        <name>substrate</name>
    </ligand>
</feature>
<dbReference type="EMBL" id="CP032317">
    <property type="protein sequence ID" value="AYA37265.1"/>
    <property type="molecule type" value="Genomic_DNA"/>
</dbReference>
<dbReference type="InterPro" id="IPR006680">
    <property type="entry name" value="Amidohydro-rel"/>
</dbReference>
<reference evidence="10 11" key="1">
    <citation type="submission" date="2018-09" db="EMBL/GenBank/DDBJ databases">
        <title>Hymenobacter medium sp. nov., isolated from R2A medium.</title>
        <authorList>
            <person name="Yingchao G."/>
        </authorList>
    </citation>
    <scope>NUCLEOTIDE SEQUENCE [LARGE SCALE GENOMIC DNA]</scope>
    <source>
        <strain evidence="11">sh-6</strain>
    </source>
</reference>
<feature type="binding site" evidence="7">
    <location>
        <position position="251"/>
    </location>
    <ligand>
        <name>substrate</name>
    </ligand>
</feature>
<evidence type="ECO:0000256" key="1">
    <source>
        <dbReference type="ARBA" id="ARBA00010716"/>
    </source>
</evidence>
<evidence type="ECO:0000313" key="10">
    <source>
        <dbReference type="EMBL" id="AYA37265.1"/>
    </source>
</evidence>
<dbReference type="Gene3D" id="3.20.20.140">
    <property type="entry name" value="Metal-dependent hydrolases"/>
    <property type="match status" value="1"/>
</dbReference>
<dbReference type="NCBIfam" id="TIGR00221">
    <property type="entry name" value="nagA"/>
    <property type="match status" value="1"/>
</dbReference>
<keyword evidence="11" id="KW-1185">Reference proteome</keyword>
<feature type="binding site" evidence="7">
    <location>
        <begin position="299"/>
        <end position="301"/>
    </location>
    <ligand>
        <name>substrate</name>
    </ligand>
</feature>
<keyword evidence="3 5" id="KW-0378">Hydrolase</keyword>
<dbReference type="OrthoDB" id="9776488at2"/>
<feature type="binding site" evidence="8">
    <location>
        <position position="130"/>
    </location>
    <ligand>
        <name>Zn(2+)</name>
        <dbReference type="ChEBI" id="CHEBI:29105"/>
    </ligand>
</feature>